<sequence length="56" mass="6154">MSKFLKLFVRDERGISAIEYTLLAGIAVMALVGLGTNYRTTIAGLISNLFTFVRNS</sequence>
<dbReference type="Proteomes" id="UP000033618">
    <property type="component" value="Unassembled WGS sequence"/>
</dbReference>
<reference evidence="2 3" key="1">
    <citation type="submission" date="2015-03" db="EMBL/GenBank/DDBJ databases">
        <title>Draft Genome Sequence of Burkholderia andropogonis type strain ICMP2807, isolated from Sorghum bicolor.</title>
        <authorList>
            <person name="Lopes-Santos L."/>
            <person name="Castro D.B."/>
            <person name="Ottoboni L.M."/>
            <person name="Park D."/>
            <person name="Weirc B.S."/>
            <person name="Destefano S.A."/>
        </authorList>
    </citation>
    <scope>NUCLEOTIDE SEQUENCE [LARGE SCALE GENOMIC DNA]</scope>
    <source>
        <strain evidence="2 3">ICMP2807</strain>
    </source>
</reference>
<gene>
    <name evidence="2" type="ORF">WM40_17750</name>
</gene>
<dbReference type="PATRIC" id="fig|28092.6.peg.4175"/>
<keyword evidence="1" id="KW-0812">Transmembrane</keyword>
<proteinExistence type="predicted"/>
<dbReference type="STRING" id="28092.WM40_17750"/>
<accession>A0A0F5JX75</accession>
<evidence type="ECO:0000313" key="3">
    <source>
        <dbReference type="Proteomes" id="UP000033618"/>
    </source>
</evidence>
<protein>
    <submittedName>
        <fullName evidence="2">Pilus assembly protein</fullName>
    </submittedName>
</protein>
<name>A0A0F5JX75_9BURK</name>
<dbReference type="EMBL" id="LAQU01000021">
    <property type="protein sequence ID" value="KKB62320.1"/>
    <property type="molecule type" value="Genomic_DNA"/>
</dbReference>
<organism evidence="2 3">
    <name type="scientific">Robbsia andropogonis</name>
    <dbReference type="NCBI Taxonomy" id="28092"/>
    <lineage>
        <taxon>Bacteria</taxon>
        <taxon>Pseudomonadati</taxon>
        <taxon>Pseudomonadota</taxon>
        <taxon>Betaproteobacteria</taxon>
        <taxon>Burkholderiales</taxon>
        <taxon>Burkholderiaceae</taxon>
        <taxon>Robbsia</taxon>
    </lineage>
</organism>
<evidence type="ECO:0000256" key="1">
    <source>
        <dbReference type="SAM" id="Phobius"/>
    </source>
</evidence>
<keyword evidence="1" id="KW-0472">Membrane</keyword>
<dbReference type="AlphaFoldDB" id="A0A0F5JX75"/>
<comment type="caution">
    <text evidence="2">The sequence shown here is derived from an EMBL/GenBank/DDBJ whole genome shotgun (WGS) entry which is preliminary data.</text>
</comment>
<keyword evidence="1" id="KW-1133">Transmembrane helix</keyword>
<evidence type="ECO:0000313" key="2">
    <source>
        <dbReference type="EMBL" id="KKB62320.1"/>
    </source>
</evidence>
<dbReference type="RefSeq" id="WP_024904544.1">
    <property type="nucleotide sequence ID" value="NZ_CADFGU010000009.1"/>
</dbReference>
<keyword evidence="3" id="KW-1185">Reference proteome</keyword>
<dbReference type="OrthoDB" id="5325135at2"/>
<feature type="transmembrane region" description="Helical" evidence="1">
    <location>
        <begin position="20"/>
        <end position="38"/>
    </location>
</feature>